<dbReference type="Proteomes" id="UP001230005">
    <property type="component" value="Unassembled WGS sequence"/>
</dbReference>
<keyword evidence="2" id="KW-1185">Reference proteome</keyword>
<sequence>MNTDFDLIQLIDQSLESKPIFNRESVIFVNQACLDLLGFSAKEEIIRWLKELPFPVTKLIGSRCS</sequence>
<proteinExistence type="predicted"/>
<dbReference type="EMBL" id="JAUSUG010000001">
    <property type="protein sequence ID" value="MDQ0252687.1"/>
    <property type="molecule type" value="Genomic_DNA"/>
</dbReference>
<reference evidence="1 2" key="1">
    <citation type="submission" date="2023-07" db="EMBL/GenBank/DDBJ databases">
        <title>Genomic Encyclopedia of Type Strains, Phase IV (KMG-IV): sequencing the most valuable type-strain genomes for metagenomic binning, comparative biology and taxonomic classification.</title>
        <authorList>
            <person name="Goeker M."/>
        </authorList>
    </citation>
    <scope>NUCLEOTIDE SEQUENCE [LARGE SCALE GENOMIC DNA]</scope>
    <source>
        <strain evidence="1 2">DSM 9768</strain>
    </source>
</reference>
<dbReference type="RefSeq" id="WP_307320377.1">
    <property type="nucleotide sequence ID" value="NZ_JAUSUG010000001.1"/>
</dbReference>
<name>A0ABT9ZPQ0_9BACI</name>
<gene>
    <name evidence="1" type="ORF">J2S74_000059</name>
</gene>
<accession>A0ABT9ZPQ0</accession>
<evidence type="ECO:0000313" key="2">
    <source>
        <dbReference type="Proteomes" id="UP001230005"/>
    </source>
</evidence>
<comment type="caution">
    <text evidence="1">The sequence shown here is derived from an EMBL/GenBank/DDBJ whole genome shotgun (WGS) entry which is preliminary data.</text>
</comment>
<protein>
    <submittedName>
        <fullName evidence="1">PAS domain-containing protein</fullName>
    </submittedName>
</protein>
<evidence type="ECO:0000313" key="1">
    <source>
        <dbReference type="EMBL" id="MDQ0252687.1"/>
    </source>
</evidence>
<organism evidence="1 2">
    <name type="scientific">Evansella vedderi</name>
    <dbReference type="NCBI Taxonomy" id="38282"/>
    <lineage>
        <taxon>Bacteria</taxon>
        <taxon>Bacillati</taxon>
        <taxon>Bacillota</taxon>
        <taxon>Bacilli</taxon>
        <taxon>Bacillales</taxon>
        <taxon>Bacillaceae</taxon>
        <taxon>Evansella</taxon>
    </lineage>
</organism>